<dbReference type="SUPFAM" id="SSF75011">
    <property type="entry name" value="3-carboxy-cis,cis-mucoante lactonizing enzyme"/>
    <property type="match status" value="1"/>
</dbReference>
<reference evidence="3" key="1">
    <citation type="submission" date="2016-11" db="EMBL/GenBank/DDBJ databases">
        <authorList>
            <person name="Varghese N."/>
            <person name="Submissions S."/>
        </authorList>
    </citation>
    <scope>NUCLEOTIDE SEQUENCE [LARGE SCALE GENOMIC DNA]</scope>
    <source>
        <strain evidence="3">DSM 11792</strain>
    </source>
</reference>
<dbReference type="AlphaFoldDB" id="A0A1M4V3P5"/>
<evidence type="ECO:0008006" key="4">
    <source>
        <dbReference type="Google" id="ProtNLM"/>
    </source>
</evidence>
<dbReference type="InterPro" id="IPR015943">
    <property type="entry name" value="WD40/YVTN_repeat-like_dom_sf"/>
</dbReference>
<sequence length="356" mass="41236">MTRKILPVVFIILVISAYFYYIYSIHRDPFYIHIHRDLSNNDKVIMGEEKDIYCITPSRYVFYISGKDYKILNKVRVNGGWNMAPVRDGKIYVAIRGNLSKAGKAVAVLQNGKIIKYIELKNPLPRIVKYNDYNGKAYVGHIFFMNKNFITVFNTENDTVERYLSYNGEIEDISFAKDNKMIISSWVPDKDKYKNKIDVIDLDNYSLIRSIPLNFKASSIEVIGDTIYLINGLSGDPFIYAVEWKKNDSTMIKKIKLSDNYPWRLYKNEIGGKTYLYVTHYNIDNMSGKSISLIDPDQNKVIKVIHNAYHPGDIAFNNNEIVVCDHVNERLLVLRDSKIVHEIKLGERPIFIVTAK</sequence>
<keyword evidence="1" id="KW-0812">Transmembrane</keyword>
<dbReference type="Gene3D" id="2.130.10.10">
    <property type="entry name" value="YVTN repeat-like/Quinoprotein amine dehydrogenase"/>
    <property type="match status" value="1"/>
</dbReference>
<dbReference type="PANTHER" id="PTHR47197:SF3">
    <property type="entry name" value="DIHYDRO-HEME D1 DEHYDROGENASE"/>
    <property type="match status" value="1"/>
</dbReference>
<evidence type="ECO:0000256" key="1">
    <source>
        <dbReference type="SAM" id="Phobius"/>
    </source>
</evidence>
<dbReference type="PANTHER" id="PTHR47197">
    <property type="entry name" value="PROTEIN NIRF"/>
    <property type="match status" value="1"/>
</dbReference>
<dbReference type="RefSeq" id="WP_073163128.1">
    <property type="nucleotide sequence ID" value="NZ_FQUW01000007.1"/>
</dbReference>
<evidence type="ECO:0000313" key="2">
    <source>
        <dbReference type="EMBL" id="SHE63596.1"/>
    </source>
</evidence>
<proteinExistence type="predicted"/>
<name>A0A1M4V3P5_9FIRM</name>
<feature type="transmembrane region" description="Helical" evidence="1">
    <location>
        <begin position="5"/>
        <end position="23"/>
    </location>
</feature>
<organism evidence="2 3">
    <name type="scientific">Desulfofundulus australicus DSM 11792</name>
    <dbReference type="NCBI Taxonomy" id="1121425"/>
    <lineage>
        <taxon>Bacteria</taxon>
        <taxon>Bacillati</taxon>
        <taxon>Bacillota</taxon>
        <taxon>Clostridia</taxon>
        <taxon>Eubacteriales</taxon>
        <taxon>Peptococcaceae</taxon>
        <taxon>Desulfofundulus</taxon>
    </lineage>
</organism>
<dbReference type="OrthoDB" id="145213at2"/>
<dbReference type="Proteomes" id="UP000184196">
    <property type="component" value="Unassembled WGS sequence"/>
</dbReference>
<protein>
    <recommendedName>
        <fullName evidence="4">40-residue YVTN family beta-propeller repeat-containing protein</fullName>
    </recommendedName>
</protein>
<dbReference type="InterPro" id="IPR051200">
    <property type="entry name" value="Host-pathogen_enzymatic-act"/>
</dbReference>
<keyword evidence="1" id="KW-1133">Transmembrane helix</keyword>
<accession>A0A1M4V3P5</accession>
<keyword evidence="1" id="KW-0472">Membrane</keyword>
<evidence type="ECO:0000313" key="3">
    <source>
        <dbReference type="Proteomes" id="UP000184196"/>
    </source>
</evidence>
<dbReference type="EMBL" id="FQUW01000007">
    <property type="protein sequence ID" value="SHE63596.1"/>
    <property type="molecule type" value="Genomic_DNA"/>
</dbReference>
<gene>
    <name evidence="2" type="ORF">SAMN02745218_00634</name>
</gene>
<keyword evidence="3" id="KW-1185">Reference proteome</keyword>